<organism evidence="1 2">
    <name type="scientific">Angomonas deanei</name>
    <dbReference type="NCBI Taxonomy" id="59799"/>
    <lineage>
        <taxon>Eukaryota</taxon>
        <taxon>Discoba</taxon>
        <taxon>Euglenozoa</taxon>
        <taxon>Kinetoplastea</taxon>
        <taxon>Metakinetoplastina</taxon>
        <taxon>Trypanosomatida</taxon>
        <taxon>Trypanosomatidae</taxon>
        <taxon>Strigomonadinae</taxon>
        <taxon>Angomonas</taxon>
    </lineage>
</organism>
<reference evidence="1 2" key="1">
    <citation type="submission" date="2020-08" db="EMBL/GenBank/DDBJ databases">
        <authorList>
            <person name="Newling K."/>
            <person name="Davey J."/>
            <person name="Forrester S."/>
        </authorList>
    </citation>
    <scope>NUCLEOTIDE SEQUENCE [LARGE SCALE GENOMIC DNA]</scope>
    <source>
        <strain evidence="2">Crithidia deanei Carvalho (ATCC PRA-265)</strain>
    </source>
</reference>
<proteinExistence type="predicted"/>
<keyword evidence="2" id="KW-1185">Reference proteome</keyword>
<dbReference type="EMBL" id="LR877165">
    <property type="protein sequence ID" value="CAD2221420.1"/>
    <property type="molecule type" value="Genomic_DNA"/>
</dbReference>
<evidence type="ECO:0000313" key="2">
    <source>
        <dbReference type="Proteomes" id="UP000515908"/>
    </source>
</evidence>
<protein>
    <submittedName>
        <fullName evidence="1">Uncharacterized protein</fullName>
    </submittedName>
</protein>
<sequence>MTDYTRASRSVKQVLQAVRAPFAVEHGQQGPGKTVGKVAPEEKLIAILQKLWSETAAQTENGKSDERSVAAYLKRCRWIHGKYQSGGRTADGLLWSSLSESEKVADEMLYTQKERQKFSRKRDRPQEEE</sequence>
<gene>
    <name evidence="1" type="ORF">ADEAN_000895200</name>
</gene>
<name>A0A7G2CNQ0_9TRYP</name>
<dbReference type="Proteomes" id="UP000515908">
    <property type="component" value="Chromosome 21"/>
</dbReference>
<dbReference type="AlphaFoldDB" id="A0A7G2CNQ0"/>
<dbReference type="VEuPathDB" id="TriTrypDB:ADEAN_000895200"/>
<evidence type="ECO:0000313" key="1">
    <source>
        <dbReference type="EMBL" id="CAD2221420.1"/>
    </source>
</evidence>
<accession>A0A7G2CNQ0</accession>